<dbReference type="InterPro" id="IPR000073">
    <property type="entry name" value="AB_hydrolase_1"/>
</dbReference>
<evidence type="ECO:0000256" key="1">
    <source>
        <dbReference type="ARBA" id="ARBA00022801"/>
    </source>
</evidence>
<proteinExistence type="predicted"/>
<organism evidence="3 4">
    <name type="scientific">Peteryoungia desertarenae</name>
    <dbReference type="NCBI Taxonomy" id="1813451"/>
    <lineage>
        <taxon>Bacteria</taxon>
        <taxon>Pseudomonadati</taxon>
        <taxon>Pseudomonadota</taxon>
        <taxon>Alphaproteobacteria</taxon>
        <taxon>Hyphomicrobiales</taxon>
        <taxon>Rhizobiaceae</taxon>
        <taxon>Peteryoungia</taxon>
    </lineage>
</organism>
<keyword evidence="1 3" id="KW-0378">Hydrolase</keyword>
<dbReference type="NCBIfam" id="TIGR03056">
    <property type="entry name" value="bchO_mg_che_rel"/>
    <property type="match status" value="1"/>
</dbReference>
<dbReference type="InterPro" id="IPR050266">
    <property type="entry name" value="AB_hydrolase_sf"/>
</dbReference>
<sequence>MTIAGTWLKWRDEKARWPHAGTSRFISTQNFDWHVQLPGQETGPKILLLHGTGASSHSWRNLVSQMEGRFQFMVPDLPCHGFTTPKSTPDLSLHGMAKAIAALLEKIDVKPDVILGHSAGAAIGVALAAGTFATPANLGNVKQVVAINGAFLPIRGYRLFSPMAKALFANPLSATMFSMLAGSTPLGGNLLEATGSSIDPLGRDIYRTLLGSSGHVRGALGMMAAWDLSRFDDLLRHLKLPLTLIATRDDPMVPHDNSVHAARTAPRAQLVSLSTGGHLVHECNAQEVARQIEHAVFTRTQNGADAA</sequence>
<keyword evidence="4" id="KW-1185">Reference proteome</keyword>
<feature type="domain" description="AB hydrolase-1" evidence="2">
    <location>
        <begin position="46"/>
        <end position="282"/>
    </location>
</feature>
<dbReference type="PANTHER" id="PTHR43798:SF31">
    <property type="entry name" value="AB HYDROLASE SUPERFAMILY PROTEIN YCLE"/>
    <property type="match status" value="1"/>
</dbReference>
<dbReference type="GO" id="GO:0016787">
    <property type="term" value="F:hydrolase activity"/>
    <property type="evidence" value="ECO:0007669"/>
    <property type="project" value="UniProtKB-KW"/>
</dbReference>
<dbReference type="RefSeq" id="WP_138288554.1">
    <property type="nucleotide sequence ID" value="NZ_CP058350.1"/>
</dbReference>
<evidence type="ECO:0000313" key="3">
    <source>
        <dbReference type="EMBL" id="QLF68468.1"/>
    </source>
</evidence>
<dbReference type="Proteomes" id="UP000308530">
    <property type="component" value="Chromosome"/>
</dbReference>
<dbReference type="InterPro" id="IPR029058">
    <property type="entry name" value="AB_hydrolase_fold"/>
</dbReference>
<gene>
    <name evidence="3" type="ORF">FE840_002280</name>
</gene>
<dbReference type="InterPro" id="IPR017497">
    <property type="entry name" value="BchO"/>
</dbReference>
<dbReference type="PANTHER" id="PTHR43798">
    <property type="entry name" value="MONOACYLGLYCEROL LIPASE"/>
    <property type="match status" value="1"/>
</dbReference>
<evidence type="ECO:0000259" key="2">
    <source>
        <dbReference type="Pfam" id="PF00561"/>
    </source>
</evidence>
<dbReference type="SUPFAM" id="SSF53474">
    <property type="entry name" value="alpha/beta-Hydrolases"/>
    <property type="match status" value="1"/>
</dbReference>
<dbReference type="Gene3D" id="3.40.50.1820">
    <property type="entry name" value="alpha/beta hydrolase"/>
    <property type="match status" value="1"/>
</dbReference>
<accession>A0ABX6QIV8</accession>
<reference evidence="3 4" key="1">
    <citation type="submission" date="2020-06" db="EMBL/GenBank/DDBJ databases">
        <title>Genome sequence of Rhizobium sp strain ADMK78.</title>
        <authorList>
            <person name="Rahi P."/>
        </authorList>
    </citation>
    <scope>NUCLEOTIDE SEQUENCE [LARGE SCALE GENOMIC DNA]</scope>
    <source>
        <strain evidence="3 4">ADMK78</strain>
    </source>
</reference>
<dbReference type="Pfam" id="PF00561">
    <property type="entry name" value="Abhydrolase_1"/>
    <property type="match status" value="1"/>
</dbReference>
<name>A0ABX6QIV8_9HYPH</name>
<evidence type="ECO:0000313" key="4">
    <source>
        <dbReference type="Proteomes" id="UP000308530"/>
    </source>
</evidence>
<protein>
    <submittedName>
        <fullName evidence="3">Alpha/beta fold hydrolase</fullName>
    </submittedName>
</protein>
<dbReference type="EMBL" id="CP058350">
    <property type="protein sequence ID" value="QLF68468.1"/>
    <property type="molecule type" value="Genomic_DNA"/>
</dbReference>